<keyword evidence="3" id="KW-0227">DNA damage</keyword>
<dbReference type="GO" id="GO:0005634">
    <property type="term" value="C:nucleus"/>
    <property type="evidence" value="ECO:0007669"/>
    <property type="project" value="TreeGrafter"/>
</dbReference>
<keyword evidence="2" id="KW-0547">Nucleotide-binding</keyword>
<dbReference type="Pfam" id="PF01624">
    <property type="entry name" value="MutS_I"/>
    <property type="match status" value="1"/>
</dbReference>
<feature type="region of interest" description="Disordered" evidence="7">
    <location>
        <begin position="975"/>
        <end position="996"/>
    </location>
</feature>
<dbReference type="PIRSF" id="PIRSF037677">
    <property type="entry name" value="DNA_mis_repair_Msh6"/>
    <property type="match status" value="1"/>
</dbReference>
<dbReference type="GO" id="GO:0005739">
    <property type="term" value="C:mitochondrion"/>
    <property type="evidence" value="ECO:0007669"/>
    <property type="project" value="TreeGrafter"/>
</dbReference>
<dbReference type="InterPro" id="IPR036187">
    <property type="entry name" value="DNA_mismatch_repair_MutS_sf"/>
</dbReference>
<proteinExistence type="inferred from homology"/>
<dbReference type="InterPro" id="IPR027417">
    <property type="entry name" value="P-loop_NTPase"/>
</dbReference>
<dbReference type="AlphaFoldDB" id="A0A6C0IJQ0"/>
<dbReference type="SMART" id="SM00533">
    <property type="entry name" value="MUTSd"/>
    <property type="match status" value="1"/>
</dbReference>
<dbReference type="InterPro" id="IPR007696">
    <property type="entry name" value="DNA_mismatch_repair_MutS_core"/>
</dbReference>
<dbReference type="InterPro" id="IPR045076">
    <property type="entry name" value="MutS"/>
</dbReference>
<feature type="domain" description="DNA mismatch repair protein MutS core" evidence="8">
    <location>
        <begin position="333"/>
        <end position="693"/>
    </location>
</feature>
<keyword evidence="5" id="KW-0238">DNA-binding</keyword>
<feature type="domain" description="DNA mismatch repair proteins mutS family" evidence="9">
    <location>
        <begin position="710"/>
        <end position="900"/>
    </location>
</feature>
<protein>
    <recommendedName>
        <fullName evidence="11">DNA mismatch repair proteins mutS family domain-containing protein</fullName>
    </recommendedName>
</protein>
<evidence type="ECO:0000256" key="3">
    <source>
        <dbReference type="ARBA" id="ARBA00022763"/>
    </source>
</evidence>
<evidence type="ECO:0000256" key="6">
    <source>
        <dbReference type="ARBA" id="ARBA00023204"/>
    </source>
</evidence>
<dbReference type="GO" id="GO:0030983">
    <property type="term" value="F:mismatched DNA binding"/>
    <property type="evidence" value="ECO:0007669"/>
    <property type="project" value="InterPro"/>
</dbReference>
<evidence type="ECO:0000259" key="8">
    <source>
        <dbReference type="SMART" id="SM00533"/>
    </source>
</evidence>
<evidence type="ECO:0000256" key="4">
    <source>
        <dbReference type="ARBA" id="ARBA00022840"/>
    </source>
</evidence>
<evidence type="ECO:0000256" key="2">
    <source>
        <dbReference type="ARBA" id="ARBA00022741"/>
    </source>
</evidence>
<evidence type="ECO:0000313" key="10">
    <source>
        <dbReference type="EMBL" id="QHT93192.1"/>
    </source>
</evidence>
<dbReference type="GO" id="GO:0140664">
    <property type="term" value="F:ATP-dependent DNA damage sensor activity"/>
    <property type="evidence" value="ECO:0007669"/>
    <property type="project" value="InterPro"/>
</dbReference>
<organism evidence="10">
    <name type="scientific">viral metagenome</name>
    <dbReference type="NCBI Taxonomy" id="1070528"/>
    <lineage>
        <taxon>unclassified sequences</taxon>
        <taxon>metagenomes</taxon>
        <taxon>organismal metagenomes</taxon>
    </lineage>
</organism>
<evidence type="ECO:0000256" key="7">
    <source>
        <dbReference type="SAM" id="MobiDB-lite"/>
    </source>
</evidence>
<reference evidence="10" key="1">
    <citation type="journal article" date="2020" name="Nature">
        <title>Giant virus diversity and host interactions through global metagenomics.</title>
        <authorList>
            <person name="Schulz F."/>
            <person name="Roux S."/>
            <person name="Paez-Espino D."/>
            <person name="Jungbluth S."/>
            <person name="Walsh D.A."/>
            <person name="Denef V.J."/>
            <person name="McMahon K.D."/>
            <person name="Konstantinidis K.T."/>
            <person name="Eloe-Fadrosh E.A."/>
            <person name="Kyrpides N.C."/>
            <person name="Woyke T."/>
        </authorList>
    </citation>
    <scope>NUCLEOTIDE SEQUENCE</scope>
    <source>
        <strain evidence="10">GVMAG-M-3300023210-19</strain>
    </source>
</reference>
<accession>A0A6C0IJQ0</accession>
<dbReference type="SUPFAM" id="SSF55271">
    <property type="entry name" value="DNA repair protein MutS, domain I"/>
    <property type="match status" value="1"/>
</dbReference>
<sequence length="996" mass="113480">MAKKENFSIFSHYFSVTRENAKKYGEDTIVYMQVGSFFELYGIKEGDLVVGSKIEEISNICDLQCKEKKVTYEGKMVYMAGIPLNSLDKYIEKTIHSGYTAVVYVQGDDKDEKERIMDSVYSPGTYISSDTQMKVSNHIMCIWIDKHKPMVRSIHKGEIMVVGISSIDVITGESSFYQYETEYKIIASNFDELQRYVSVYNPSETIVACATDVKNEIGKIMDYSGINSSKIHYVDMNSSLAKNATKQVYQNHIVSEVFQNDTFDVCLEFREKDSATKSYCYLLDFVKERNPKLINKISLPIFNNVSSRVILANHTLIQLNILDDASNESKRYGKKSSIMSFLNQCCTTIGKRKFRHLLTNPTTDEEWLKQEYSIIGYLLRDENYELVDHLRSTLHKTKDIEKISRQVIVKRVFPTSIYDLYSSIQTMHQISTYIQKHDELNNYLVDGDMESKTAWILDKYENVKSVVDKYLIIQDCEGISSNSLLSGNIIIRPGISDEYDEVVLKYNENKKLFDDVHVHLNAITNEVDKPQNTMVYVKIHKTEKSGSYFESTLSRSKLVKKALKLYDADPGSFRNAVAPIDGISIDDVKFVSGNSGNKKIDCDAIDMISRNIVKYEDQLTKITMKLFSDILEIIEFELYDDLRAISTYIGKLDLIQCKAYNAKNRNYCCPEIHDAESSFVDAKSMRHCLIEYLQQHEVYVPNDIIIGKDDAGILLYGTNAVGKTSLIRALGICVIMAQCGMYVPCSSFVYKPYTALFSRILGNDNLFRGLSTFAVEMSELRVILNNADKHSLILGDELCSGTELQSALSIFVSGLKRLHDRACSFIFATHFHDVIYYDEVKALTNLAVKHMEVTYNPEIDALVYDRILKDGPGSNTYGLEVCKSLHLDVEFLDYAYQIRNKYFVETSGALNYNTTRYNAAKLLGKCEMCEVAMGTETHHLAEQHTADKDGFINSFHKNHKANLASICEACHNKEHSETQEKTKRKKKTTAGKSIIE</sequence>
<dbReference type="Gene3D" id="3.40.50.300">
    <property type="entry name" value="P-loop containing nucleotide triphosphate hydrolases"/>
    <property type="match status" value="1"/>
</dbReference>
<dbReference type="Gene3D" id="1.10.1420.10">
    <property type="match status" value="1"/>
</dbReference>
<dbReference type="SUPFAM" id="SSF52540">
    <property type="entry name" value="P-loop containing nucleoside triphosphate hydrolases"/>
    <property type="match status" value="1"/>
</dbReference>
<dbReference type="InterPro" id="IPR017261">
    <property type="entry name" value="DNA_mismatch_repair_MutS/MSH"/>
</dbReference>
<dbReference type="Gene3D" id="3.40.1170.10">
    <property type="entry name" value="DNA repair protein MutS, domain I"/>
    <property type="match status" value="1"/>
</dbReference>
<evidence type="ECO:0008006" key="11">
    <source>
        <dbReference type="Google" id="ProtNLM"/>
    </source>
</evidence>
<name>A0A6C0IJQ0_9ZZZZ</name>
<dbReference type="InterPro" id="IPR007695">
    <property type="entry name" value="DNA_mismatch_repair_MutS-lik_N"/>
</dbReference>
<comment type="similarity">
    <text evidence="1">Belongs to the DNA mismatch repair MutS family.</text>
</comment>
<dbReference type="InterPro" id="IPR016151">
    <property type="entry name" value="DNA_mismatch_repair_MutS_N"/>
</dbReference>
<dbReference type="PANTHER" id="PTHR11361:SF34">
    <property type="entry name" value="DNA MISMATCH REPAIR PROTEIN MSH1, MITOCHONDRIAL"/>
    <property type="match status" value="1"/>
</dbReference>
<dbReference type="GO" id="GO:0043504">
    <property type="term" value="P:mitochondrial DNA repair"/>
    <property type="evidence" value="ECO:0007669"/>
    <property type="project" value="TreeGrafter"/>
</dbReference>
<dbReference type="SUPFAM" id="SSF53150">
    <property type="entry name" value="DNA repair protein MutS, domain II"/>
    <property type="match status" value="1"/>
</dbReference>
<dbReference type="PANTHER" id="PTHR11361">
    <property type="entry name" value="DNA MISMATCH REPAIR PROTEIN MUTS FAMILY MEMBER"/>
    <property type="match status" value="1"/>
</dbReference>
<dbReference type="GO" id="GO:0006298">
    <property type="term" value="P:mismatch repair"/>
    <property type="evidence" value="ECO:0007669"/>
    <property type="project" value="InterPro"/>
</dbReference>
<dbReference type="Pfam" id="PF05192">
    <property type="entry name" value="MutS_III"/>
    <property type="match status" value="1"/>
</dbReference>
<dbReference type="Pfam" id="PF00488">
    <property type="entry name" value="MutS_V"/>
    <property type="match status" value="1"/>
</dbReference>
<keyword evidence="4" id="KW-0067">ATP-binding</keyword>
<dbReference type="EMBL" id="MN740202">
    <property type="protein sequence ID" value="QHT93192.1"/>
    <property type="molecule type" value="Genomic_DNA"/>
</dbReference>
<dbReference type="InterPro" id="IPR000432">
    <property type="entry name" value="DNA_mismatch_repair_MutS_C"/>
</dbReference>
<dbReference type="InterPro" id="IPR036678">
    <property type="entry name" value="MutS_con_dom_sf"/>
</dbReference>
<dbReference type="GO" id="GO:0005524">
    <property type="term" value="F:ATP binding"/>
    <property type="evidence" value="ECO:0007669"/>
    <property type="project" value="UniProtKB-KW"/>
</dbReference>
<evidence type="ECO:0000256" key="1">
    <source>
        <dbReference type="ARBA" id="ARBA00006271"/>
    </source>
</evidence>
<keyword evidence="6" id="KW-0234">DNA repair</keyword>
<evidence type="ECO:0000256" key="5">
    <source>
        <dbReference type="ARBA" id="ARBA00023125"/>
    </source>
</evidence>
<dbReference type="SMART" id="SM00534">
    <property type="entry name" value="MUTSac"/>
    <property type="match status" value="1"/>
</dbReference>
<evidence type="ECO:0000259" key="9">
    <source>
        <dbReference type="SMART" id="SM00534"/>
    </source>
</evidence>
<dbReference type="SUPFAM" id="SSF48334">
    <property type="entry name" value="DNA repair protein MutS, domain III"/>
    <property type="match status" value="1"/>
</dbReference>